<feature type="compositionally biased region" description="Polar residues" evidence="2">
    <location>
        <begin position="731"/>
        <end position="743"/>
    </location>
</feature>
<feature type="region of interest" description="Disordered" evidence="2">
    <location>
        <begin position="888"/>
        <end position="1024"/>
    </location>
</feature>
<evidence type="ECO:0008006" key="7">
    <source>
        <dbReference type="Google" id="ProtNLM"/>
    </source>
</evidence>
<name>A0A9D4S0Z1_DREPO</name>
<dbReference type="Proteomes" id="UP000828390">
    <property type="component" value="Unassembled WGS sequence"/>
</dbReference>
<dbReference type="GO" id="GO:0005813">
    <property type="term" value="C:centrosome"/>
    <property type="evidence" value="ECO:0007669"/>
    <property type="project" value="TreeGrafter"/>
</dbReference>
<reference evidence="5" key="1">
    <citation type="journal article" date="2019" name="bioRxiv">
        <title>The Genome of the Zebra Mussel, Dreissena polymorpha: A Resource for Invasive Species Research.</title>
        <authorList>
            <person name="McCartney M.A."/>
            <person name="Auch B."/>
            <person name="Kono T."/>
            <person name="Mallez S."/>
            <person name="Zhang Y."/>
            <person name="Obille A."/>
            <person name="Becker A."/>
            <person name="Abrahante J.E."/>
            <person name="Garbe J."/>
            <person name="Badalamenti J.P."/>
            <person name="Herman A."/>
            <person name="Mangelson H."/>
            <person name="Liachko I."/>
            <person name="Sullivan S."/>
            <person name="Sone E.D."/>
            <person name="Koren S."/>
            <person name="Silverstein K.A.T."/>
            <person name="Beckman K.B."/>
            <person name="Gohl D.M."/>
        </authorList>
    </citation>
    <scope>NUCLEOTIDE SEQUENCE</scope>
    <source>
        <strain evidence="5">Duluth1</strain>
        <tissue evidence="5">Whole animal</tissue>
    </source>
</reference>
<feature type="domain" description="Centromere protein J C-terminal" evidence="3">
    <location>
        <begin position="1401"/>
        <end position="1432"/>
    </location>
</feature>
<feature type="compositionally biased region" description="Polar residues" evidence="2">
    <location>
        <begin position="486"/>
        <end position="502"/>
    </location>
</feature>
<comment type="similarity">
    <text evidence="1">Belongs to the TCP10 family.</text>
</comment>
<protein>
    <recommendedName>
        <fullName evidence="7">Centromere protein J</fullName>
    </recommendedName>
</protein>
<evidence type="ECO:0000259" key="4">
    <source>
        <dbReference type="Pfam" id="PF25779"/>
    </source>
</evidence>
<dbReference type="GO" id="GO:0015631">
    <property type="term" value="F:tubulin binding"/>
    <property type="evidence" value="ECO:0007669"/>
    <property type="project" value="TreeGrafter"/>
</dbReference>
<evidence type="ECO:0000256" key="1">
    <source>
        <dbReference type="ARBA" id="ARBA00005627"/>
    </source>
</evidence>
<evidence type="ECO:0000313" key="6">
    <source>
        <dbReference type="Proteomes" id="UP000828390"/>
    </source>
</evidence>
<evidence type="ECO:0000313" key="5">
    <source>
        <dbReference type="EMBL" id="KAH3888449.1"/>
    </source>
</evidence>
<feature type="compositionally biased region" description="Basic and acidic residues" evidence="2">
    <location>
        <begin position="1195"/>
        <end position="1211"/>
    </location>
</feature>
<feature type="compositionally biased region" description="Basic and acidic residues" evidence="2">
    <location>
        <begin position="685"/>
        <end position="702"/>
    </location>
</feature>
<dbReference type="Gene3D" id="2.60.450.20">
    <property type="match status" value="1"/>
</dbReference>
<feature type="region of interest" description="Disordered" evidence="2">
    <location>
        <begin position="319"/>
        <end position="577"/>
    </location>
</feature>
<feature type="domain" description="Centromere protein J C-terminal" evidence="3">
    <location>
        <begin position="1472"/>
        <end position="1502"/>
    </location>
</feature>
<feature type="compositionally biased region" description="Polar residues" evidence="2">
    <location>
        <begin position="1216"/>
        <end position="1302"/>
    </location>
</feature>
<feature type="region of interest" description="Disordered" evidence="2">
    <location>
        <begin position="220"/>
        <end position="241"/>
    </location>
</feature>
<organism evidence="5 6">
    <name type="scientific">Dreissena polymorpha</name>
    <name type="common">Zebra mussel</name>
    <name type="synonym">Mytilus polymorpha</name>
    <dbReference type="NCBI Taxonomy" id="45954"/>
    <lineage>
        <taxon>Eukaryota</taxon>
        <taxon>Metazoa</taxon>
        <taxon>Spiralia</taxon>
        <taxon>Lophotrochozoa</taxon>
        <taxon>Mollusca</taxon>
        <taxon>Bivalvia</taxon>
        <taxon>Autobranchia</taxon>
        <taxon>Heteroconchia</taxon>
        <taxon>Euheterodonta</taxon>
        <taxon>Imparidentia</taxon>
        <taxon>Neoheterodontei</taxon>
        <taxon>Myida</taxon>
        <taxon>Dreissenoidea</taxon>
        <taxon>Dreissenidae</taxon>
        <taxon>Dreissena</taxon>
    </lineage>
</organism>
<feature type="compositionally biased region" description="Polar residues" evidence="2">
    <location>
        <begin position="172"/>
        <end position="182"/>
    </location>
</feature>
<feature type="compositionally biased region" description="Low complexity" evidence="2">
    <location>
        <begin position="796"/>
        <end position="806"/>
    </location>
</feature>
<accession>A0A9D4S0Z1</accession>
<feature type="compositionally biased region" description="Basic and acidic residues" evidence="2">
    <location>
        <begin position="547"/>
        <end position="556"/>
    </location>
</feature>
<dbReference type="InterPro" id="IPR047002">
    <property type="entry name" value="Tcp10_C_sf"/>
</dbReference>
<dbReference type="InterPro" id="IPR009852">
    <property type="entry name" value="CENPJ_C_dom"/>
</dbReference>
<feature type="region of interest" description="Disordered" evidence="2">
    <location>
        <begin position="1175"/>
        <end position="1355"/>
    </location>
</feature>
<dbReference type="Pfam" id="PF07202">
    <property type="entry name" value="Tcp10_C"/>
    <property type="match status" value="4"/>
</dbReference>
<feature type="domain" description="Centromere protein J C-terminal" evidence="3">
    <location>
        <begin position="1508"/>
        <end position="1542"/>
    </location>
</feature>
<feature type="compositionally biased region" description="Polar residues" evidence="2">
    <location>
        <begin position="447"/>
        <end position="469"/>
    </location>
</feature>
<feature type="compositionally biased region" description="Basic and acidic residues" evidence="2">
    <location>
        <begin position="516"/>
        <end position="527"/>
    </location>
</feature>
<gene>
    <name evidence="5" type="ORF">DPMN_012484</name>
</gene>
<dbReference type="EMBL" id="JAIWYP010000001">
    <property type="protein sequence ID" value="KAH3888449.1"/>
    <property type="molecule type" value="Genomic_DNA"/>
</dbReference>
<dbReference type="GO" id="GO:0005814">
    <property type="term" value="C:centriole"/>
    <property type="evidence" value="ECO:0007669"/>
    <property type="project" value="TreeGrafter"/>
</dbReference>
<feature type="domain" description="CENPJ tubulin-binding region" evidence="4">
    <location>
        <begin position="377"/>
        <end position="434"/>
    </location>
</feature>
<feature type="compositionally biased region" description="Acidic residues" evidence="2">
    <location>
        <begin position="350"/>
        <end position="368"/>
    </location>
</feature>
<dbReference type="PANTHER" id="PTHR10331">
    <property type="entry name" value="T COMPLEX PROTEIN 10"/>
    <property type="match status" value="1"/>
</dbReference>
<feature type="region of interest" description="Disordered" evidence="2">
    <location>
        <begin position="685"/>
        <end position="743"/>
    </location>
</feature>
<feature type="compositionally biased region" description="Basic and acidic residues" evidence="2">
    <location>
        <begin position="948"/>
        <end position="969"/>
    </location>
</feature>
<reference evidence="5" key="2">
    <citation type="submission" date="2020-11" db="EMBL/GenBank/DDBJ databases">
        <authorList>
            <person name="McCartney M.A."/>
            <person name="Auch B."/>
            <person name="Kono T."/>
            <person name="Mallez S."/>
            <person name="Becker A."/>
            <person name="Gohl D.M."/>
            <person name="Silverstein K.A.T."/>
            <person name="Koren S."/>
            <person name="Bechman K.B."/>
            <person name="Herman A."/>
            <person name="Abrahante J.E."/>
            <person name="Garbe J."/>
        </authorList>
    </citation>
    <scope>NUCLEOTIDE SEQUENCE</scope>
    <source>
        <strain evidence="5">Duluth1</strain>
        <tissue evidence="5">Whole animal</tissue>
    </source>
</reference>
<dbReference type="InterPro" id="IPR026581">
    <property type="entry name" value="TCP10L/CENPJ"/>
</dbReference>
<sequence>MERWPGGLGQPGFPQVPVSMGPVLDPRYAMQMRAPNMNGYPVMPPPMSTPMSGTYPMWDMDIQSQMMMQTMNFDRLMAERQTGLTPNLNTSSASIISQKNDSNRDMIEQHQALEQARLLQRFKELRNWQQQQQEMLMSQQHQQLNLLKKEQERMQSIITKQRDSGGGMVGYSETSTPPRRQLPPGTNISELMNAISQQQQAQLTQSTGALPKPVMYVQPKEDDDEIKTNPDLFSDTNSNRGSQATVEEGMFPIPDSASEASVDVGALNRPTKPIQYQQRFNKHELDAPKKLHRSFAELEADTEFLNLSSQSPTFLDMHNAVQSRPNESKITEEEEDSDHCHRDHRHSEDDSYETEEEEDTEEEQETQIEVDRGMDIDEVPIRPGIEGGKTFEQLLEEQLKAEEQRLKKTNEATESPVTKKKTFLKKGQGIARYEQKPGTRPPRSKKPQTVSKAATQKLTESASSGSLNTKRGGKNTSKPPSKSKSATSLQKPGSQSTQQQKPEPSHKKQSQSTKNQKQDKQDNKDPRPSAAGNAPEKQVKGSSTVNDEIKPRKAESFPDDASFIANMKQRQKESEQDLAELDEFEILEQFADNMSFCSNSSIVTRGLRGLQSDRILPGVGPKNPDVVRPVSPRAALIRKLEQHKEASQKNMPQNKLNLVRHSNKPALLPEFNKNGAETQVEVKHIKRKEAPKSMPIQEEKSASESSDSSESDSDSDSDSSEHRDSGDRTKMNSSHSEMLNSRGNCRFDHMGQLVSSVHEGSKNDSVCSTDKKLVRVLSYTGMTETSVTSGSEQEFETVSDSSSDSETTSDEDFIIEESPTKVFTRKVAGRKDDQTKATHQNGITEKDFLTTNFNTGLITMSSKSPMVISKEKMNPVTVLKEETKFSYHSDTDSIGNKKNSSYSDDNDDDDKSHNKGSQKVMSEKKALHFDDDEEWNDNTPNPKLGKSKLGETEPGHDKTLIEESKKPDKVQAPQEISSDQKDTPPTSKLVTKLFPQLKPVQVKQEEQDLQRVKQASQAGGGEGVQSKVLRDKLIELEREIEKFRSENGHLAKLRTEREEGLAKLKKEIEEFEREKAEELKRFEEFKKEELKKLKHERKMFDKYQKAARAGPDKKEREEIENLRMQLSELQEEMKRKESRWTSNNSRLRDKMEALEAENEELREELKMLEKKRIEWMQKDDKNKSRTSNIISSTPADDRHRSHMTNGEHDYGEQPMNDLSSHSGGLQKSQPAHSKASNIRTSVAHSHSSNSGPPHTSQAPPSTHQPLTTQSTTHGKQSNVNQSTKTSAAVKTNQPAKKGSYNSKPGHVTQVPHCNAKQVKHAGKAGNGSGKVDPKSTLRNSYGEEVPRQELGTMAAPQDVSIYGEPSSEAPVQEQPSVPRKLAAGKYGVDRSVIDKGDHNDYEEVQHSDGKVERTYRSGAREILFSNGTKKEISSDGKSIIVSFFNGDIKQIMPDQRVIYYYAENKTTHTNYPDGLEILQFPNDQTEKLYPDGTKEITFPDQTVKYIFPNGSEESIFPDGTVIRLEKNGDKTMEFPNGQREIHNNEYKRREYPDGTVKTVYPDGRQETRYSNGRLRVKDKDGNIVIDRLC</sequence>
<comment type="caution">
    <text evidence="5">The sequence shown here is derived from an EMBL/GenBank/DDBJ whole genome shotgun (WGS) entry which is preliminary data.</text>
</comment>
<dbReference type="OrthoDB" id="10252174at2759"/>
<evidence type="ECO:0000256" key="2">
    <source>
        <dbReference type="SAM" id="MobiDB-lite"/>
    </source>
</evidence>
<feature type="compositionally biased region" description="Acidic residues" evidence="2">
    <location>
        <begin position="707"/>
        <end position="718"/>
    </location>
</feature>
<feature type="compositionally biased region" description="Basic and acidic residues" evidence="2">
    <location>
        <begin position="719"/>
        <end position="730"/>
    </location>
</feature>
<keyword evidence="6" id="KW-1185">Reference proteome</keyword>
<evidence type="ECO:0000259" key="3">
    <source>
        <dbReference type="Pfam" id="PF07202"/>
    </source>
</evidence>
<dbReference type="Pfam" id="PF25779">
    <property type="entry name" value="Tubulin-bind_CPAP"/>
    <property type="match status" value="1"/>
</dbReference>
<dbReference type="GO" id="GO:0061511">
    <property type="term" value="P:centriole elongation"/>
    <property type="evidence" value="ECO:0007669"/>
    <property type="project" value="TreeGrafter"/>
</dbReference>
<dbReference type="InterPro" id="IPR058029">
    <property type="entry name" value="Tubulin-bd_CENPJ"/>
</dbReference>
<feature type="compositionally biased region" description="Polar residues" evidence="2">
    <location>
        <begin position="1185"/>
        <end position="1194"/>
    </location>
</feature>
<proteinExistence type="inferred from homology"/>
<feature type="compositionally biased region" description="Basic and acidic residues" evidence="2">
    <location>
        <begin position="338"/>
        <end position="349"/>
    </location>
</feature>
<feature type="region of interest" description="Disordered" evidence="2">
    <location>
        <begin position="785"/>
        <end position="815"/>
    </location>
</feature>
<feature type="compositionally biased region" description="Basic and acidic residues" evidence="2">
    <location>
        <begin position="397"/>
        <end position="411"/>
    </location>
</feature>
<dbReference type="GO" id="GO:0060271">
    <property type="term" value="P:cilium assembly"/>
    <property type="evidence" value="ECO:0007669"/>
    <property type="project" value="TreeGrafter"/>
</dbReference>
<feature type="region of interest" description="Disordered" evidence="2">
    <location>
        <begin position="161"/>
        <end position="182"/>
    </location>
</feature>
<feature type="domain" description="Centromere protein J C-terminal" evidence="3">
    <location>
        <begin position="1544"/>
        <end position="1576"/>
    </location>
</feature>
<dbReference type="PANTHER" id="PTHR10331:SF6">
    <property type="entry name" value="SPINDLE ASSEMBLY ABNORMAL 4"/>
    <property type="match status" value="1"/>
</dbReference>